<protein>
    <submittedName>
        <fullName evidence="2">Beta-lactamase family protein</fullName>
    </submittedName>
</protein>
<dbReference type="SUPFAM" id="SSF56601">
    <property type="entry name" value="beta-lactamase/transpeptidase-like"/>
    <property type="match status" value="1"/>
</dbReference>
<reference evidence="2" key="1">
    <citation type="submission" date="2022-06" db="EMBL/GenBank/DDBJ databases">
        <title>Aquibacillus sp. a new bacterium isolated from soil saline samples.</title>
        <authorList>
            <person name="Galisteo C."/>
            <person name="De La Haba R."/>
            <person name="Sanchez-Porro C."/>
            <person name="Ventosa A."/>
        </authorList>
    </citation>
    <scope>NUCLEOTIDE SEQUENCE</scope>
    <source>
        <strain evidence="2">JCM 12387</strain>
    </source>
</reference>
<dbReference type="InterPro" id="IPR001466">
    <property type="entry name" value="Beta-lactam-related"/>
</dbReference>
<feature type="domain" description="Beta-lactamase-related" evidence="1">
    <location>
        <begin position="55"/>
        <end position="326"/>
    </location>
</feature>
<gene>
    <name evidence="2" type="ORF">NC661_13645</name>
</gene>
<evidence type="ECO:0000259" key="1">
    <source>
        <dbReference type="Pfam" id="PF00144"/>
    </source>
</evidence>
<comment type="caution">
    <text evidence="2">The sequence shown here is derived from an EMBL/GenBank/DDBJ whole genome shotgun (WGS) entry which is preliminary data.</text>
</comment>
<name>A0A9X3WKK3_9BACI</name>
<dbReference type="Gene3D" id="3.40.710.10">
    <property type="entry name" value="DD-peptidase/beta-lactamase superfamily"/>
    <property type="match status" value="1"/>
</dbReference>
<dbReference type="EMBL" id="JAMQJZ010000011">
    <property type="protein sequence ID" value="MDC3421415.1"/>
    <property type="molecule type" value="Genomic_DNA"/>
</dbReference>
<keyword evidence="3" id="KW-1185">Reference proteome</keyword>
<dbReference type="Proteomes" id="UP001145072">
    <property type="component" value="Unassembled WGS sequence"/>
</dbReference>
<accession>A0A9X3WKK3</accession>
<organism evidence="2 3">
    <name type="scientific">Aquibacillus koreensis</name>
    <dbReference type="NCBI Taxonomy" id="279446"/>
    <lineage>
        <taxon>Bacteria</taxon>
        <taxon>Bacillati</taxon>
        <taxon>Bacillota</taxon>
        <taxon>Bacilli</taxon>
        <taxon>Bacillales</taxon>
        <taxon>Bacillaceae</taxon>
        <taxon>Aquibacillus</taxon>
    </lineage>
</organism>
<dbReference type="InterPro" id="IPR012338">
    <property type="entry name" value="Beta-lactam/transpept-like"/>
</dbReference>
<dbReference type="AlphaFoldDB" id="A0A9X3WKK3"/>
<dbReference type="RefSeq" id="WP_259870260.1">
    <property type="nucleotide sequence ID" value="NZ_JAMQJZ010000011.1"/>
</dbReference>
<evidence type="ECO:0000313" key="2">
    <source>
        <dbReference type="EMBL" id="MDC3421415.1"/>
    </source>
</evidence>
<dbReference type="PANTHER" id="PTHR46825">
    <property type="entry name" value="D-ALANYL-D-ALANINE-CARBOXYPEPTIDASE/ENDOPEPTIDASE AMPH"/>
    <property type="match status" value="1"/>
</dbReference>
<sequence>MIDEIKDDHSIREVILPYIKNKTNLLLTIGIYREGETEIITEGNPSSLPKIAPEHRIYEIGSITKVFTASLLAKAITEKKINLDDSITEYLPTLKKNITLQAHPVTIRHLTTHTSGLPSLPFTFTMKLLLSKRVRNNPYIYFTNEDMIKFLQKFKFNPEKRNFTYSNLGLGLLGYILAKEYGNEYENVIKQEITEELKATDTAIHLSASQKARLIPGFNHKNKQVNNWDFKSLEAAGALRSTITDQLAFLESHIESNKNHFNSILSETHHVLHEHTDGMHVGMNWIINKEKNVIWHNGGTAGYSSFMGFNKDRKMGVVVLSNYGPSLSQTTTVDRIGFDLLK</sequence>
<dbReference type="InterPro" id="IPR050491">
    <property type="entry name" value="AmpC-like"/>
</dbReference>
<proteinExistence type="predicted"/>
<dbReference type="PANTHER" id="PTHR46825:SF8">
    <property type="entry name" value="BETA-LACTAMASE-RELATED"/>
    <property type="match status" value="1"/>
</dbReference>
<dbReference type="Pfam" id="PF00144">
    <property type="entry name" value="Beta-lactamase"/>
    <property type="match status" value="1"/>
</dbReference>
<evidence type="ECO:0000313" key="3">
    <source>
        <dbReference type="Proteomes" id="UP001145072"/>
    </source>
</evidence>